<feature type="disulfide bond" evidence="21">
    <location>
        <begin position="186"/>
        <end position="195"/>
    </location>
</feature>
<dbReference type="PROSITE" id="PS50026">
    <property type="entry name" value="EGF_3"/>
    <property type="match status" value="5"/>
</dbReference>
<evidence type="ECO:0000256" key="11">
    <source>
        <dbReference type="ARBA" id="ARBA00022989"/>
    </source>
</evidence>
<dbReference type="GO" id="GO:0007219">
    <property type="term" value="P:Notch signaling pathway"/>
    <property type="evidence" value="ECO:0007669"/>
    <property type="project" value="UniProtKB-KW"/>
</dbReference>
<evidence type="ECO:0000256" key="22">
    <source>
        <dbReference type="SAM" id="MobiDB-lite"/>
    </source>
</evidence>
<name>A0A4Z2GJY4_9TELE</name>
<keyword evidence="19" id="KW-0539">Nucleus</keyword>
<dbReference type="Pfam" id="PF06816">
    <property type="entry name" value="NOD"/>
    <property type="match status" value="1"/>
</dbReference>
<keyword evidence="4" id="KW-1003">Cell membrane</keyword>
<dbReference type="PROSITE" id="PS00022">
    <property type="entry name" value="EGF_1"/>
    <property type="match status" value="5"/>
</dbReference>
<keyword evidence="6 23" id="KW-0812">Transmembrane</keyword>
<feature type="disulfide bond" evidence="21">
    <location>
        <begin position="225"/>
        <end position="234"/>
    </location>
</feature>
<dbReference type="GO" id="GO:0007411">
    <property type="term" value="P:axon guidance"/>
    <property type="evidence" value="ECO:0007669"/>
    <property type="project" value="TreeGrafter"/>
</dbReference>
<accession>A0A4Z2GJY4</accession>
<dbReference type="GO" id="GO:0005634">
    <property type="term" value="C:nucleus"/>
    <property type="evidence" value="ECO:0007669"/>
    <property type="project" value="UniProtKB-SubCell"/>
</dbReference>
<evidence type="ECO:0000256" key="2">
    <source>
        <dbReference type="ARBA" id="ARBA00004251"/>
    </source>
</evidence>
<comment type="caution">
    <text evidence="21">Lacks conserved residue(s) required for the propagation of feature annotation.</text>
</comment>
<dbReference type="AlphaFoldDB" id="A0A4Z2GJY4"/>
<dbReference type="InterPro" id="IPR036770">
    <property type="entry name" value="Ankyrin_rpt-contain_sf"/>
</dbReference>
<evidence type="ECO:0000256" key="23">
    <source>
        <dbReference type="SAM" id="Phobius"/>
    </source>
</evidence>
<dbReference type="FunFam" id="2.10.25.10:FF:000146">
    <property type="entry name" value="Putative neurogenic locus notch"/>
    <property type="match status" value="1"/>
</dbReference>
<dbReference type="FunFam" id="2.10.25.10:FF:000143">
    <property type="entry name" value="Protein crumbs 1"/>
    <property type="match status" value="1"/>
</dbReference>
<dbReference type="InterPro" id="IPR000152">
    <property type="entry name" value="EGF-type_Asp/Asn_hydroxyl_site"/>
</dbReference>
<dbReference type="Proteomes" id="UP000314294">
    <property type="component" value="Unassembled WGS sequence"/>
</dbReference>
<evidence type="ECO:0000259" key="25">
    <source>
        <dbReference type="PROSITE" id="PS50258"/>
    </source>
</evidence>
<dbReference type="SMART" id="SM00004">
    <property type="entry name" value="NL"/>
    <property type="match status" value="3"/>
</dbReference>
<dbReference type="PROSITE" id="PS50297">
    <property type="entry name" value="ANK_REP_REGION"/>
    <property type="match status" value="1"/>
</dbReference>
<feature type="domain" description="EGF-like" evidence="24">
    <location>
        <begin position="78"/>
        <end position="116"/>
    </location>
</feature>
<dbReference type="PROSITE" id="PS50088">
    <property type="entry name" value="ANK_REPEAT"/>
    <property type="match status" value="1"/>
</dbReference>
<evidence type="ECO:0000256" key="14">
    <source>
        <dbReference type="ARBA" id="ARBA00023136"/>
    </source>
</evidence>
<dbReference type="OrthoDB" id="8913960at2759"/>
<evidence type="ECO:0000256" key="15">
    <source>
        <dbReference type="ARBA" id="ARBA00023157"/>
    </source>
</evidence>
<evidence type="ECO:0000256" key="5">
    <source>
        <dbReference type="ARBA" id="ARBA00022536"/>
    </source>
</evidence>
<dbReference type="SUPFAM" id="SSF90193">
    <property type="entry name" value="Notch domain"/>
    <property type="match status" value="2"/>
</dbReference>
<proteinExistence type="predicted"/>
<dbReference type="Pfam" id="PF00066">
    <property type="entry name" value="Notch"/>
    <property type="match status" value="3"/>
</dbReference>
<dbReference type="EMBL" id="SRLO01000504">
    <property type="protein sequence ID" value="TNN53817.1"/>
    <property type="molecule type" value="Genomic_DNA"/>
</dbReference>
<dbReference type="InterPro" id="IPR000800">
    <property type="entry name" value="Notch_dom"/>
</dbReference>
<keyword evidence="14 23" id="KW-0472">Membrane</keyword>
<feature type="disulfide bond" evidence="21">
    <location>
        <begin position="201"/>
        <end position="211"/>
    </location>
</feature>
<keyword evidence="16" id="KW-0010">Activator</keyword>
<dbReference type="PROSITE" id="PS50258">
    <property type="entry name" value="LNR"/>
    <property type="match status" value="2"/>
</dbReference>
<evidence type="ECO:0000259" key="24">
    <source>
        <dbReference type="PROSITE" id="PS50026"/>
    </source>
</evidence>
<dbReference type="SMART" id="SM00248">
    <property type="entry name" value="ANK"/>
    <property type="match status" value="3"/>
</dbReference>
<keyword evidence="12" id="KW-0805">Transcription regulation</keyword>
<feature type="domain" description="LNR" evidence="25">
    <location>
        <begin position="306"/>
        <end position="347"/>
    </location>
</feature>
<keyword evidence="27" id="KW-1185">Reference proteome</keyword>
<dbReference type="GO" id="GO:0031017">
    <property type="term" value="P:exocrine pancreas development"/>
    <property type="evidence" value="ECO:0007669"/>
    <property type="project" value="UniProtKB-ARBA"/>
</dbReference>
<feature type="region of interest" description="Disordered" evidence="22">
    <location>
        <begin position="634"/>
        <end position="657"/>
    </location>
</feature>
<evidence type="ECO:0000256" key="6">
    <source>
        <dbReference type="ARBA" id="ARBA00022692"/>
    </source>
</evidence>
<comment type="caution">
    <text evidence="26">The sequence shown here is derived from an EMBL/GenBank/DDBJ whole genome shotgun (WGS) entry which is preliminary data.</text>
</comment>
<reference evidence="26 27" key="1">
    <citation type="submission" date="2019-03" db="EMBL/GenBank/DDBJ databases">
        <title>First draft genome of Liparis tanakae, snailfish: a comprehensive survey of snailfish specific genes.</title>
        <authorList>
            <person name="Kim W."/>
            <person name="Song I."/>
            <person name="Jeong J.-H."/>
            <person name="Kim D."/>
            <person name="Kim S."/>
            <person name="Ryu S."/>
            <person name="Song J.Y."/>
            <person name="Lee S.K."/>
        </authorList>
    </citation>
    <scope>NUCLEOTIDE SEQUENCE [LARGE SCALE GENOMIC DNA]</scope>
    <source>
        <tissue evidence="26">Muscle</tissue>
    </source>
</reference>
<feature type="disulfide bond" evidence="21">
    <location>
        <begin position="87"/>
        <end position="104"/>
    </location>
</feature>
<comment type="subcellular location">
    <subcellularLocation>
        <location evidence="2">Cell membrane</location>
        <topology evidence="2">Single-pass type I membrane protein</topology>
    </subcellularLocation>
    <subcellularLocation>
        <location evidence="1">Nucleus</location>
    </subcellularLocation>
</comment>
<dbReference type="PROSITE" id="PS01186">
    <property type="entry name" value="EGF_2"/>
    <property type="match status" value="4"/>
</dbReference>
<feature type="domain" description="EGF-like" evidence="24">
    <location>
        <begin position="160"/>
        <end position="196"/>
    </location>
</feature>
<evidence type="ECO:0000256" key="17">
    <source>
        <dbReference type="ARBA" id="ARBA00023163"/>
    </source>
</evidence>
<keyword evidence="3" id="KW-0217">Developmental protein</keyword>
<feature type="transmembrane region" description="Helical" evidence="23">
    <location>
        <begin position="482"/>
        <end position="504"/>
    </location>
</feature>
<dbReference type="Pfam" id="PF12796">
    <property type="entry name" value="Ank_2"/>
    <property type="match status" value="1"/>
</dbReference>
<dbReference type="CDD" id="cd00054">
    <property type="entry name" value="EGF_CA"/>
    <property type="match status" value="4"/>
</dbReference>
<keyword evidence="8" id="KW-0677">Repeat</keyword>
<evidence type="ECO:0000256" key="9">
    <source>
        <dbReference type="ARBA" id="ARBA00022782"/>
    </source>
</evidence>
<keyword evidence="11 23" id="KW-1133">Transmembrane helix</keyword>
<feature type="disulfide bond" evidence="21">
    <location>
        <begin position="147"/>
        <end position="156"/>
    </location>
</feature>
<dbReference type="InterPro" id="IPR013032">
    <property type="entry name" value="EGF-like_CS"/>
</dbReference>
<feature type="repeat" description="ANK" evidence="20">
    <location>
        <begin position="676"/>
        <end position="708"/>
    </location>
</feature>
<dbReference type="SMART" id="SM00181">
    <property type="entry name" value="EGF"/>
    <property type="match status" value="5"/>
</dbReference>
<dbReference type="Gene3D" id="3.30.70.3310">
    <property type="match status" value="1"/>
</dbReference>
<dbReference type="InterPro" id="IPR011656">
    <property type="entry name" value="Notch_NODP_dom"/>
</dbReference>
<gene>
    <name evidence="26" type="primary">Notch2_1</name>
    <name evidence="26" type="ORF">EYF80_035962</name>
</gene>
<dbReference type="GO" id="GO:0005509">
    <property type="term" value="F:calcium ion binding"/>
    <property type="evidence" value="ECO:0007669"/>
    <property type="project" value="InterPro"/>
</dbReference>
<dbReference type="SUPFAM" id="SSF57196">
    <property type="entry name" value="EGF/Laminin"/>
    <property type="match status" value="6"/>
</dbReference>
<dbReference type="PRINTS" id="PR00010">
    <property type="entry name" value="EGFBLOOD"/>
</dbReference>
<evidence type="ECO:0000256" key="16">
    <source>
        <dbReference type="ARBA" id="ARBA00023159"/>
    </source>
</evidence>
<keyword evidence="10" id="KW-0914">Notch signaling pathway</keyword>
<evidence type="ECO:0000256" key="7">
    <source>
        <dbReference type="ARBA" id="ARBA00022729"/>
    </source>
</evidence>
<evidence type="ECO:0000256" key="10">
    <source>
        <dbReference type="ARBA" id="ARBA00022976"/>
    </source>
</evidence>
<dbReference type="Pfam" id="PF12661">
    <property type="entry name" value="hEGF"/>
    <property type="match status" value="2"/>
</dbReference>
<dbReference type="InterPro" id="IPR035993">
    <property type="entry name" value="Notch-like_dom_sf"/>
</dbReference>
<dbReference type="InterPro" id="IPR010660">
    <property type="entry name" value="Notch_NOD_dom"/>
</dbReference>
<evidence type="ECO:0000313" key="27">
    <source>
        <dbReference type="Proteomes" id="UP000314294"/>
    </source>
</evidence>
<evidence type="ECO:0000256" key="19">
    <source>
        <dbReference type="ARBA" id="ARBA00023242"/>
    </source>
</evidence>
<organism evidence="26 27">
    <name type="scientific">Liparis tanakae</name>
    <name type="common">Tanaka's snailfish</name>
    <dbReference type="NCBI Taxonomy" id="230148"/>
    <lineage>
        <taxon>Eukaryota</taxon>
        <taxon>Metazoa</taxon>
        <taxon>Chordata</taxon>
        <taxon>Craniata</taxon>
        <taxon>Vertebrata</taxon>
        <taxon>Euteleostomi</taxon>
        <taxon>Actinopterygii</taxon>
        <taxon>Neopterygii</taxon>
        <taxon>Teleostei</taxon>
        <taxon>Neoteleostei</taxon>
        <taxon>Acanthomorphata</taxon>
        <taxon>Eupercaria</taxon>
        <taxon>Perciformes</taxon>
        <taxon>Cottioidei</taxon>
        <taxon>Cottales</taxon>
        <taxon>Liparidae</taxon>
        <taxon>Liparis</taxon>
    </lineage>
</organism>
<feature type="domain" description="EGF-like" evidence="24">
    <location>
        <begin position="118"/>
        <end position="157"/>
    </location>
</feature>
<dbReference type="SMART" id="SM00179">
    <property type="entry name" value="EGF_CA"/>
    <property type="match status" value="5"/>
</dbReference>
<feature type="disulfide bond" evidence="21">
    <location>
        <begin position="106"/>
        <end position="115"/>
    </location>
</feature>
<dbReference type="SMART" id="SM01338">
    <property type="entry name" value="NOD"/>
    <property type="match status" value="1"/>
</dbReference>
<evidence type="ECO:0000256" key="4">
    <source>
        <dbReference type="ARBA" id="ARBA00022475"/>
    </source>
</evidence>
<dbReference type="Gene3D" id="1.25.40.20">
    <property type="entry name" value="Ankyrin repeat-containing domain"/>
    <property type="match status" value="1"/>
</dbReference>
<keyword evidence="17" id="KW-0804">Transcription</keyword>
<dbReference type="GO" id="GO:0005886">
    <property type="term" value="C:plasma membrane"/>
    <property type="evidence" value="ECO:0007669"/>
    <property type="project" value="UniProtKB-SubCell"/>
</dbReference>
<evidence type="ECO:0000256" key="20">
    <source>
        <dbReference type="PROSITE-ProRule" id="PRU00023"/>
    </source>
</evidence>
<dbReference type="InterPro" id="IPR000742">
    <property type="entry name" value="EGF"/>
</dbReference>
<keyword evidence="7" id="KW-0732">Signal</keyword>
<dbReference type="InterPro" id="IPR051355">
    <property type="entry name" value="Notch/Slit_guidance"/>
</dbReference>
<protein>
    <submittedName>
        <fullName evidence="26">Neurogenic locus notch 2</fullName>
    </submittedName>
</protein>
<dbReference type="SMART" id="SM01339">
    <property type="entry name" value="NODP"/>
    <property type="match status" value="1"/>
</dbReference>
<evidence type="ECO:0000256" key="12">
    <source>
        <dbReference type="ARBA" id="ARBA00023015"/>
    </source>
</evidence>
<dbReference type="InterPro" id="IPR002110">
    <property type="entry name" value="Ankyrin_rpt"/>
</dbReference>
<dbReference type="PANTHER" id="PTHR45836">
    <property type="entry name" value="SLIT HOMOLOG"/>
    <property type="match status" value="1"/>
</dbReference>
<keyword evidence="5 21" id="KW-0245">EGF-like domain</keyword>
<feature type="disulfide bond" evidence="21">
    <location>
        <begin position="66"/>
        <end position="75"/>
    </location>
</feature>
<evidence type="ECO:0000256" key="18">
    <source>
        <dbReference type="ARBA" id="ARBA00023180"/>
    </source>
</evidence>
<evidence type="ECO:0000256" key="1">
    <source>
        <dbReference type="ARBA" id="ARBA00004123"/>
    </source>
</evidence>
<keyword evidence="9" id="KW-0221">Differentiation</keyword>
<keyword evidence="15 21" id="KW-1015">Disulfide bond</keyword>
<keyword evidence="13 20" id="KW-0040">ANK repeat</keyword>
<dbReference type="SUPFAM" id="SSF48403">
    <property type="entry name" value="Ankyrin repeat"/>
    <property type="match status" value="1"/>
</dbReference>
<dbReference type="Pfam" id="PF00008">
    <property type="entry name" value="EGF"/>
    <property type="match status" value="2"/>
</dbReference>
<dbReference type="Gene3D" id="4.10.470.20">
    <property type="match status" value="2"/>
</dbReference>
<keyword evidence="18" id="KW-0325">Glycoprotein</keyword>
<evidence type="ECO:0000313" key="26">
    <source>
        <dbReference type="EMBL" id="TNN53817.1"/>
    </source>
</evidence>
<dbReference type="Pfam" id="PF07684">
    <property type="entry name" value="NODP"/>
    <property type="match status" value="1"/>
</dbReference>
<dbReference type="PROSITE" id="PS00010">
    <property type="entry name" value="ASX_HYDROXYL"/>
    <property type="match status" value="1"/>
</dbReference>
<evidence type="ECO:0000256" key="13">
    <source>
        <dbReference type="ARBA" id="ARBA00023043"/>
    </source>
</evidence>
<dbReference type="Gene3D" id="2.10.25.10">
    <property type="entry name" value="Laminin"/>
    <property type="match status" value="6"/>
</dbReference>
<sequence length="774" mass="84640">MVDECQSNPCRNGATCKDYQGTYECIVRLQCELNEDDCAPKLGSFEPRCLNGGQCVDGVGRYSCSCPPGFVGEHCEGDLNECLSGPCHATGSLDCVQLVNDYQCRCRLGYTGRHCESMVDLCLSKPCHQGGVCSMNMSSVHGYTCSCAAGFTGFNCGEIEGYSCAKLRCQNGGHCVESPGHLDCQCQSGFSGPHCENEQRCPWNCQNGGTCIKHPSNPYQYSCRCTAHFSGPYCGIKHAVSRSPVCPYPQCEQHSGDKVCDDQCNNHECHWDGGDCSLNWKQPWVNCTASVSCWDLFNNGRCDKECDNLGYDRYCADHFGNGICDQSCHTEACGWDGLDCSTDTPPKVVDGMLVIVVRLQPKELLGDLRGFLRSLGAVLHTSLQVKLDKNKKPMVYPYYGEEQGLHIQRSRSRRELEREVIGSVVHLELDNRECSQSSVDCFSNTNEAASFLAAAHIKADLPYPLVSVYSKPSIDSPVPTPLMYLVGVAVVIILLILVLGMLAAKRKHKHGALWLPDGFLANKNDKRREPVGQDDFDMKNFKSPDGAMMDGVQSQRWLDDEVPPKKPRTEDKPLLPIAMDGGVDRREWTLQHRKAADISLTPPQADLDADCLDVNVKGPDGFTPLMLASLRNGGGPDCSLHGGEEEEESGGDEPGPSVISDLIAQGASLMAQTDRTGETALHLAARYARADAAKRLLDAGADPNAHDNMGRTPLHAAVAADAQGVFQVRRRFHRNSALNFDFDIGQNNVVIPHLVTAIIKQKAQVITLHLPSDR</sequence>
<feature type="domain" description="EGF-like" evidence="24">
    <location>
        <begin position="34"/>
        <end position="76"/>
    </location>
</feature>
<evidence type="ECO:0000256" key="21">
    <source>
        <dbReference type="PROSITE-ProRule" id="PRU00076"/>
    </source>
</evidence>
<evidence type="ECO:0000256" key="8">
    <source>
        <dbReference type="ARBA" id="ARBA00022737"/>
    </source>
</evidence>
<evidence type="ECO:0000256" key="3">
    <source>
        <dbReference type="ARBA" id="ARBA00022473"/>
    </source>
</evidence>
<feature type="domain" description="EGF-like" evidence="24">
    <location>
        <begin position="197"/>
        <end position="235"/>
    </location>
</feature>
<feature type="domain" description="LNR" evidence="25">
    <location>
        <begin position="246"/>
        <end position="286"/>
    </location>
</feature>
<dbReference type="InterPro" id="IPR001881">
    <property type="entry name" value="EGF-like_Ca-bd_dom"/>
</dbReference>